<feature type="compositionally biased region" description="Gly residues" evidence="8">
    <location>
        <begin position="101"/>
        <end position="124"/>
    </location>
</feature>
<dbReference type="PANTHER" id="PTHR38050:SF2">
    <property type="entry name" value="FERULOYL ESTERASE C-RELATED"/>
    <property type="match status" value="1"/>
</dbReference>
<keyword evidence="7" id="KW-0624">Polysaccharide degradation</keyword>
<keyword evidence="4 9" id="KW-0732">Signal</keyword>
<gene>
    <name evidence="10" type="ordered locus">sce4100</name>
</gene>
<evidence type="ECO:0000313" key="11">
    <source>
        <dbReference type="Proteomes" id="UP000002139"/>
    </source>
</evidence>
<dbReference type="GO" id="GO:0030600">
    <property type="term" value="F:feruloyl esterase activity"/>
    <property type="evidence" value="ECO:0007669"/>
    <property type="project" value="InterPro"/>
</dbReference>
<feature type="region of interest" description="Disordered" evidence="8">
    <location>
        <begin position="33"/>
        <end position="146"/>
    </location>
</feature>
<feature type="chain" id="PRO_5002737566" evidence="9">
    <location>
        <begin position="27"/>
        <end position="391"/>
    </location>
</feature>
<reference evidence="10 11" key="1">
    <citation type="journal article" date="2007" name="Nat. Biotechnol.">
        <title>Complete genome sequence of the myxobacterium Sorangium cellulosum.</title>
        <authorList>
            <person name="Schneiker S."/>
            <person name="Perlova O."/>
            <person name="Kaiser O."/>
            <person name="Gerth K."/>
            <person name="Alici A."/>
            <person name="Altmeyer M.O."/>
            <person name="Bartels D."/>
            <person name="Bekel T."/>
            <person name="Beyer S."/>
            <person name="Bode E."/>
            <person name="Bode H.B."/>
            <person name="Bolten C.J."/>
            <person name="Choudhuri J.V."/>
            <person name="Doss S."/>
            <person name="Elnakady Y.A."/>
            <person name="Frank B."/>
            <person name="Gaigalat L."/>
            <person name="Goesmann A."/>
            <person name="Groeger C."/>
            <person name="Gross F."/>
            <person name="Jelsbak L."/>
            <person name="Jelsbak L."/>
            <person name="Kalinowski J."/>
            <person name="Kegler C."/>
            <person name="Knauber T."/>
            <person name="Konietzny S."/>
            <person name="Kopp M."/>
            <person name="Krause L."/>
            <person name="Krug D."/>
            <person name="Linke B."/>
            <person name="Mahmud T."/>
            <person name="Martinez-Arias R."/>
            <person name="McHardy A.C."/>
            <person name="Merai M."/>
            <person name="Meyer F."/>
            <person name="Mormann S."/>
            <person name="Munoz-Dorado J."/>
            <person name="Perez J."/>
            <person name="Pradella S."/>
            <person name="Rachid S."/>
            <person name="Raddatz G."/>
            <person name="Rosenau F."/>
            <person name="Rueckert C."/>
            <person name="Sasse F."/>
            <person name="Scharfe M."/>
            <person name="Schuster S.C."/>
            <person name="Suen G."/>
            <person name="Treuner-Lange A."/>
            <person name="Velicer G.J."/>
            <person name="Vorholter F.-J."/>
            <person name="Weissman K.J."/>
            <person name="Welch R.D."/>
            <person name="Wenzel S.C."/>
            <person name="Whitworth D.E."/>
            <person name="Wilhelm S."/>
            <person name="Wittmann C."/>
            <person name="Bloecker H."/>
            <person name="Puehler A."/>
            <person name="Mueller R."/>
        </authorList>
    </citation>
    <scope>NUCLEOTIDE SEQUENCE [LARGE SCALE GENOMIC DNA]</scope>
    <source>
        <strain evidence="11">So ce56</strain>
    </source>
</reference>
<dbReference type="eggNOG" id="COG3509">
    <property type="taxonomic scope" value="Bacteria"/>
</dbReference>
<sequence length="391" mass="37895">MMYGRTSLPKLILVLGALGISLWGCGGDSDGTTSAGGDGGGPAAGASTSGTSGNGSGSASASTTGSASGTSTSTGSDGASTSGAGGDASTSGAGGDASTSGTGGGASTSGTGGGASTSGAGGGEPITCPSPALRAGDTNKTISVGGSNRSYVLHVPAAYDGSKPVPLVVDLHPLGGSGPSERSGSPYPAQTDPEGVIMAFPSGLSGPSGGAWNVGPCCVKNTDDVAFVKAMVAEIQQTACIDPKRIYAVGFSMGGGMSHYLACHAADTFAAVAPAAFDLLQENIGDCKPSRPITVISFRSTGDPIVPYAGGYSAVVSGMPITFLGAKSTLEKWGQINKCTGSPSAEDSKGCSTFSNCEGGVEVALCTKQGGGHDYGNAAVGWPVLKRHTLP</sequence>
<evidence type="ECO:0000256" key="5">
    <source>
        <dbReference type="ARBA" id="ARBA00022801"/>
    </source>
</evidence>
<evidence type="ECO:0000256" key="2">
    <source>
        <dbReference type="ARBA" id="ARBA00022525"/>
    </source>
</evidence>
<evidence type="ECO:0000256" key="3">
    <source>
        <dbReference type="ARBA" id="ARBA00022651"/>
    </source>
</evidence>
<evidence type="ECO:0000256" key="8">
    <source>
        <dbReference type="SAM" id="MobiDB-lite"/>
    </source>
</evidence>
<evidence type="ECO:0000256" key="4">
    <source>
        <dbReference type="ARBA" id="ARBA00022729"/>
    </source>
</evidence>
<evidence type="ECO:0000256" key="9">
    <source>
        <dbReference type="SAM" id="SignalP"/>
    </source>
</evidence>
<feature type="compositionally biased region" description="Low complexity" evidence="8">
    <location>
        <begin position="44"/>
        <end position="100"/>
    </location>
</feature>
<dbReference type="Proteomes" id="UP000002139">
    <property type="component" value="Chromosome"/>
</dbReference>
<comment type="subcellular location">
    <subcellularLocation>
        <location evidence="1">Secreted</location>
    </subcellularLocation>
</comment>
<dbReference type="PANTHER" id="PTHR38050">
    <property type="match status" value="1"/>
</dbReference>
<feature type="signal peptide" evidence="9">
    <location>
        <begin position="1"/>
        <end position="26"/>
    </location>
</feature>
<evidence type="ECO:0000256" key="7">
    <source>
        <dbReference type="ARBA" id="ARBA00023326"/>
    </source>
</evidence>
<keyword evidence="5" id="KW-0378">Hydrolase</keyword>
<organism evidence="10 11">
    <name type="scientific">Sorangium cellulosum (strain So ce56)</name>
    <name type="common">Polyangium cellulosum (strain So ce56)</name>
    <dbReference type="NCBI Taxonomy" id="448385"/>
    <lineage>
        <taxon>Bacteria</taxon>
        <taxon>Pseudomonadati</taxon>
        <taxon>Myxococcota</taxon>
        <taxon>Polyangia</taxon>
        <taxon>Polyangiales</taxon>
        <taxon>Polyangiaceae</taxon>
        <taxon>Sorangium</taxon>
    </lineage>
</organism>
<evidence type="ECO:0000313" key="10">
    <source>
        <dbReference type="EMBL" id="CAN94263.1"/>
    </source>
</evidence>
<evidence type="ECO:0000256" key="6">
    <source>
        <dbReference type="ARBA" id="ARBA00023277"/>
    </source>
</evidence>
<dbReference type="SUPFAM" id="SSF53474">
    <property type="entry name" value="alpha/beta-Hydrolases"/>
    <property type="match status" value="1"/>
</dbReference>
<dbReference type="InterPro" id="IPR043595">
    <property type="entry name" value="FaeB/C/D"/>
</dbReference>
<dbReference type="AlphaFoldDB" id="A9EVW4"/>
<accession>A9EVW4</accession>
<proteinExistence type="predicted"/>
<evidence type="ECO:0000256" key="1">
    <source>
        <dbReference type="ARBA" id="ARBA00004613"/>
    </source>
</evidence>
<feature type="compositionally biased region" description="Gly residues" evidence="8">
    <location>
        <begin position="33"/>
        <end position="43"/>
    </location>
</feature>
<dbReference type="GO" id="GO:0045493">
    <property type="term" value="P:xylan catabolic process"/>
    <property type="evidence" value="ECO:0007669"/>
    <property type="project" value="UniProtKB-KW"/>
</dbReference>
<keyword evidence="3" id="KW-0858">Xylan degradation</keyword>
<dbReference type="STRING" id="448385.sce4100"/>
<protein>
    <submittedName>
        <fullName evidence="10">Probable secreted esterase</fullName>
    </submittedName>
</protein>
<name>A9EVW4_SORC5</name>
<dbReference type="KEGG" id="scl:sce4100"/>
<dbReference type="GO" id="GO:0005576">
    <property type="term" value="C:extracellular region"/>
    <property type="evidence" value="ECO:0007669"/>
    <property type="project" value="UniProtKB-SubCell"/>
</dbReference>
<dbReference type="InterPro" id="IPR029058">
    <property type="entry name" value="AB_hydrolase_fold"/>
</dbReference>
<keyword evidence="6" id="KW-0119">Carbohydrate metabolism</keyword>
<dbReference type="EMBL" id="AM746676">
    <property type="protein sequence ID" value="CAN94263.1"/>
    <property type="molecule type" value="Genomic_DNA"/>
</dbReference>
<keyword evidence="2" id="KW-0964">Secreted</keyword>
<keyword evidence="11" id="KW-1185">Reference proteome</keyword>
<dbReference type="HOGENOM" id="CLU_027551_2_0_7"/>
<dbReference type="Gene3D" id="3.40.50.1820">
    <property type="entry name" value="alpha/beta hydrolase"/>
    <property type="match status" value="1"/>
</dbReference>